<evidence type="ECO:0000256" key="2">
    <source>
        <dbReference type="ARBA" id="ARBA00022692"/>
    </source>
</evidence>
<keyword evidence="4 5" id="KW-0472">Membrane</keyword>
<keyword evidence="3 5" id="KW-1133">Transmembrane helix</keyword>
<feature type="domain" description="Methylamine utilisation protein MauE" evidence="6">
    <location>
        <begin position="9"/>
        <end position="136"/>
    </location>
</feature>
<dbReference type="EMBL" id="CP110226">
    <property type="protein sequence ID" value="UZD23921.1"/>
    <property type="molecule type" value="Genomic_DNA"/>
</dbReference>
<reference evidence="7" key="1">
    <citation type="submission" date="2022-10" db="EMBL/GenBank/DDBJ databases">
        <title>Algoriphagus sp. a novel bacteria isolate from halophytes salicornia europaea.</title>
        <authorList>
            <person name="Peng Y."/>
            <person name="Jiang L."/>
            <person name="Lee J."/>
        </authorList>
    </citation>
    <scope>NUCLEOTIDE SEQUENCE</scope>
    <source>
        <strain evidence="7">TR-M5</strain>
    </source>
</reference>
<evidence type="ECO:0000259" key="6">
    <source>
        <dbReference type="Pfam" id="PF07291"/>
    </source>
</evidence>
<evidence type="ECO:0000256" key="4">
    <source>
        <dbReference type="ARBA" id="ARBA00023136"/>
    </source>
</evidence>
<proteinExistence type="predicted"/>
<evidence type="ECO:0000256" key="1">
    <source>
        <dbReference type="ARBA" id="ARBA00004141"/>
    </source>
</evidence>
<evidence type="ECO:0000313" key="8">
    <source>
        <dbReference type="Proteomes" id="UP001163156"/>
    </source>
</evidence>
<organism evidence="7 8">
    <name type="scientific">Algoriphagus halophytocola</name>
    <dbReference type="NCBI Taxonomy" id="2991499"/>
    <lineage>
        <taxon>Bacteria</taxon>
        <taxon>Pseudomonadati</taxon>
        <taxon>Bacteroidota</taxon>
        <taxon>Cytophagia</taxon>
        <taxon>Cytophagales</taxon>
        <taxon>Cyclobacteriaceae</taxon>
        <taxon>Algoriphagus</taxon>
    </lineage>
</organism>
<keyword evidence="8" id="KW-1185">Reference proteome</keyword>
<name>A0ABY6MNM0_9BACT</name>
<feature type="transmembrane region" description="Helical" evidence="5">
    <location>
        <begin position="77"/>
        <end position="99"/>
    </location>
</feature>
<evidence type="ECO:0000313" key="7">
    <source>
        <dbReference type="EMBL" id="UZD23921.1"/>
    </source>
</evidence>
<keyword evidence="2 5" id="KW-0812">Transmembrane</keyword>
<feature type="transmembrane region" description="Helical" evidence="5">
    <location>
        <begin position="119"/>
        <end position="137"/>
    </location>
</feature>
<feature type="transmembrane region" description="Helical" evidence="5">
    <location>
        <begin position="52"/>
        <end position="70"/>
    </location>
</feature>
<dbReference type="Proteomes" id="UP001163156">
    <property type="component" value="Chromosome"/>
</dbReference>
<dbReference type="Pfam" id="PF07291">
    <property type="entry name" value="MauE"/>
    <property type="match status" value="1"/>
</dbReference>
<evidence type="ECO:0000256" key="5">
    <source>
        <dbReference type="SAM" id="Phobius"/>
    </source>
</evidence>
<dbReference type="RefSeq" id="WP_264810632.1">
    <property type="nucleotide sequence ID" value="NZ_CP110226.1"/>
</dbReference>
<sequence length="142" mass="16082">MKNSKLSETITEGISWVLAFLFAYTALSKIYDWKATKTAFYNQAIPDWSKEVILYVIPGIEILISVFLLLPKLRKTGLFSSMLLMGIFTGYVALVWIGWTAKIPCSCGGVLESFSWGEHLLFNLVILMISIMGYWLSKNQKV</sequence>
<evidence type="ECO:0000256" key="3">
    <source>
        <dbReference type="ARBA" id="ARBA00022989"/>
    </source>
</evidence>
<accession>A0ABY6MNM0</accession>
<dbReference type="InterPro" id="IPR009908">
    <property type="entry name" value="Methylamine_util_MauE"/>
</dbReference>
<protein>
    <recommendedName>
        <fullName evidence="6">Methylamine utilisation protein MauE domain-containing protein</fullName>
    </recommendedName>
</protein>
<gene>
    <name evidence="7" type="ORF">OM944_05370</name>
</gene>
<comment type="subcellular location">
    <subcellularLocation>
        <location evidence="1">Membrane</location>
        <topology evidence="1">Multi-pass membrane protein</topology>
    </subcellularLocation>
</comment>